<dbReference type="OrthoDB" id="9789030at2"/>
<dbReference type="AlphaFoldDB" id="A0A0K1PQ95"/>
<dbReference type="RefSeq" id="WP_146646992.1">
    <property type="nucleotide sequence ID" value="NZ_CP012333.1"/>
</dbReference>
<evidence type="ECO:0000256" key="1">
    <source>
        <dbReference type="SAM" id="SignalP"/>
    </source>
</evidence>
<dbReference type="STRING" id="1391654.AKJ09_02225"/>
<dbReference type="EMBL" id="CP012333">
    <property type="protein sequence ID" value="AKU95561.1"/>
    <property type="molecule type" value="Genomic_DNA"/>
</dbReference>
<evidence type="ECO:0000313" key="3">
    <source>
        <dbReference type="Proteomes" id="UP000064967"/>
    </source>
</evidence>
<feature type="signal peptide" evidence="1">
    <location>
        <begin position="1"/>
        <end position="21"/>
    </location>
</feature>
<dbReference type="KEGG" id="llu:AKJ09_02225"/>
<dbReference type="Proteomes" id="UP000064967">
    <property type="component" value="Chromosome"/>
</dbReference>
<reference evidence="2 3" key="1">
    <citation type="submission" date="2015-08" db="EMBL/GenBank/DDBJ databases">
        <authorList>
            <person name="Babu N.S."/>
            <person name="Beckwith C.J."/>
            <person name="Beseler K.G."/>
            <person name="Brison A."/>
            <person name="Carone J.V."/>
            <person name="Caskin T.P."/>
            <person name="Diamond M."/>
            <person name="Durham M.E."/>
            <person name="Foxe J.M."/>
            <person name="Go M."/>
            <person name="Henderson B.A."/>
            <person name="Jones I.B."/>
            <person name="McGettigan J.A."/>
            <person name="Micheletti S.J."/>
            <person name="Nasrallah M.E."/>
            <person name="Ortiz D."/>
            <person name="Piller C.R."/>
            <person name="Privatt S.R."/>
            <person name="Schneider S.L."/>
            <person name="Sharp S."/>
            <person name="Smith T.C."/>
            <person name="Stanton J.D."/>
            <person name="Ullery H.E."/>
            <person name="Wilson R.J."/>
            <person name="Serrano M.G."/>
            <person name="Buck G."/>
            <person name="Lee V."/>
            <person name="Wang Y."/>
            <person name="Carvalho R."/>
            <person name="Voegtly L."/>
            <person name="Shi R."/>
            <person name="Duckworth R."/>
            <person name="Johnson A."/>
            <person name="Loviza R."/>
            <person name="Walstead R."/>
            <person name="Shah Z."/>
            <person name="Kiflezghi M."/>
            <person name="Wade K."/>
            <person name="Ball S.L."/>
            <person name="Bradley K.W."/>
            <person name="Asai D.J."/>
            <person name="Bowman C.A."/>
            <person name="Russell D.A."/>
            <person name="Pope W.H."/>
            <person name="Jacobs-Sera D."/>
            <person name="Hendrix R.W."/>
            <person name="Hatfull G.F."/>
        </authorList>
    </citation>
    <scope>NUCLEOTIDE SEQUENCE [LARGE SCALE GENOMIC DNA]</scope>
    <source>
        <strain evidence="2 3">DSM 27648</strain>
    </source>
</reference>
<name>A0A0K1PQ95_9BACT</name>
<feature type="chain" id="PRO_5005465827" evidence="1">
    <location>
        <begin position="22"/>
        <end position="397"/>
    </location>
</feature>
<protein>
    <submittedName>
        <fullName evidence="2">Tryptophan synthase alpha chain</fullName>
    </submittedName>
</protein>
<gene>
    <name evidence="2" type="ORF">AKJ09_02225</name>
</gene>
<keyword evidence="1" id="KW-0732">Signal</keyword>
<sequence length="397" mass="40763">MKNLSGIVFGCLSAVVVVACAGSESRSIGIDCATGFCNGDAGGPTFTDPTSNDASLGDDADGLLQCIGTECPAPWATCISEGKPTYKCGTDLLRDNDNCGACGNQCGEYKRVYMTSRCFNGACELSCYNEFGSDRRNCNGLVDDGCEVDVLTDPNNCGVCGNACGDGVVCIKGRCGCPPGLIQCYDECIDASSDDYNCGACGNRCKNPDDACSPLQPNTKYSCVESKCGIKTCRPGYADCNGDVGQSACGGDGCEVAIDTKENCGGCGIACTKPHEECVDEGNGLECAVPCERFGRVLCGDKCIDLLTDVFNCGACGAGCRKAGANETASCSKGVCLYECNPGFGDCNGDPTDGCETNLSTHPGNCGVCGNACDLSAGQPCIEGKCLMKECDPGTTN</sequence>
<organism evidence="2 3">
    <name type="scientific">Labilithrix luteola</name>
    <dbReference type="NCBI Taxonomy" id="1391654"/>
    <lineage>
        <taxon>Bacteria</taxon>
        <taxon>Pseudomonadati</taxon>
        <taxon>Myxococcota</taxon>
        <taxon>Polyangia</taxon>
        <taxon>Polyangiales</taxon>
        <taxon>Labilitrichaceae</taxon>
        <taxon>Labilithrix</taxon>
    </lineage>
</organism>
<evidence type="ECO:0000313" key="2">
    <source>
        <dbReference type="EMBL" id="AKU95561.1"/>
    </source>
</evidence>
<keyword evidence="3" id="KW-1185">Reference proteome</keyword>
<dbReference type="PROSITE" id="PS51257">
    <property type="entry name" value="PROKAR_LIPOPROTEIN"/>
    <property type="match status" value="1"/>
</dbReference>
<proteinExistence type="predicted"/>
<accession>A0A0K1PQ95</accession>